<feature type="transmembrane region" description="Helical" evidence="7">
    <location>
        <begin position="52"/>
        <end position="70"/>
    </location>
</feature>
<dbReference type="PANTHER" id="PTHR42718">
    <property type="entry name" value="MAJOR FACILITATOR SUPERFAMILY MULTIDRUG TRANSPORTER MFSC"/>
    <property type="match status" value="1"/>
</dbReference>
<evidence type="ECO:0000256" key="6">
    <source>
        <dbReference type="ARBA" id="ARBA00023136"/>
    </source>
</evidence>
<evidence type="ECO:0000259" key="8">
    <source>
        <dbReference type="PROSITE" id="PS50850"/>
    </source>
</evidence>
<dbReference type="InterPro" id="IPR020846">
    <property type="entry name" value="MFS_dom"/>
</dbReference>
<dbReference type="PRINTS" id="PR01036">
    <property type="entry name" value="TCRTETB"/>
</dbReference>
<evidence type="ECO:0000313" key="9">
    <source>
        <dbReference type="EMBL" id="MFC7410421.1"/>
    </source>
</evidence>
<dbReference type="InterPro" id="IPR011701">
    <property type="entry name" value="MFS"/>
</dbReference>
<gene>
    <name evidence="9" type="ORF">ACFQPB_16265</name>
</gene>
<feature type="transmembrane region" description="Helical" evidence="7">
    <location>
        <begin position="335"/>
        <end position="353"/>
    </location>
</feature>
<keyword evidence="6 7" id="KW-0472">Membrane</keyword>
<evidence type="ECO:0000256" key="1">
    <source>
        <dbReference type="ARBA" id="ARBA00004651"/>
    </source>
</evidence>
<proteinExistence type="predicted"/>
<dbReference type="EMBL" id="JBHTCA010000015">
    <property type="protein sequence ID" value="MFC7410421.1"/>
    <property type="molecule type" value="Genomic_DNA"/>
</dbReference>
<feature type="transmembrane region" description="Helical" evidence="7">
    <location>
        <begin position="302"/>
        <end position="323"/>
    </location>
</feature>
<name>A0ABW2QM85_9BURK</name>
<comment type="subcellular location">
    <subcellularLocation>
        <location evidence="1">Cell membrane</location>
        <topology evidence="1">Multi-pass membrane protein</topology>
    </subcellularLocation>
</comment>
<dbReference type="CDD" id="cd17321">
    <property type="entry name" value="MFS_MMR_MDR_like"/>
    <property type="match status" value="1"/>
</dbReference>
<keyword evidence="5 7" id="KW-1133">Transmembrane helix</keyword>
<accession>A0ABW2QM85</accession>
<feature type="transmembrane region" description="Helical" evidence="7">
    <location>
        <begin position="203"/>
        <end position="221"/>
    </location>
</feature>
<keyword evidence="10" id="KW-1185">Reference proteome</keyword>
<keyword evidence="3" id="KW-1003">Cell membrane</keyword>
<dbReference type="InterPro" id="IPR036259">
    <property type="entry name" value="MFS_trans_sf"/>
</dbReference>
<comment type="caution">
    <text evidence="9">The sequence shown here is derived from an EMBL/GenBank/DDBJ whole genome shotgun (WGS) entry which is preliminary data.</text>
</comment>
<feature type="transmembrane region" description="Helical" evidence="7">
    <location>
        <begin position="399"/>
        <end position="420"/>
    </location>
</feature>
<dbReference type="SUPFAM" id="SSF103473">
    <property type="entry name" value="MFS general substrate transporter"/>
    <property type="match status" value="1"/>
</dbReference>
<organism evidence="9 10">
    <name type="scientific">Hydrogenophaga atypica</name>
    <dbReference type="NCBI Taxonomy" id="249409"/>
    <lineage>
        <taxon>Bacteria</taxon>
        <taxon>Pseudomonadati</taxon>
        <taxon>Pseudomonadota</taxon>
        <taxon>Betaproteobacteria</taxon>
        <taxon>Burkholderiales</taxon>
        <taxon>Comamonadaceae</taxon>
        <taxon>Hydrogenophaga</taxon>
    </lineage>
</organism>
<feature type="transmembrane region" description="Helical" evidence="7">
    <location>
        <begin position="271"/>
        <end position="296"/>
    </location>
</feature>
<evidence type="ECO:0000256" key="7">
    <source>
        <dbReference type="SAM" id="Phobius"/>
    </source>
</evidence>
<dbReference type="RefSeq" id="WP_382225475.1">
    <property type="nucleotide sequence ID" value="NZ_JBHTCA010000015.1"/>
</dbReference>
<feature type="transmembrane region" description="Helical" evidence="7">
    <location>
        <begin position="140"/>
        <end position="164"/>
    </location>
</feature>
<evidence type="ECO:0000256" key="4">
    <source>
        <dbReference type="ARBA" id="ARBA00022692"/>
    </source>
</evidence>
<evidence type="ECO:0000256" key="5">
    <source>
        <dbReference type="ARBA" id="ARBA00022989"/>
    </source>
</evidence>
<feature type="transmembrane region" description="Helical" evidence="7">
    <location>
        <begin position="107"/>
        <end position="128"/>
    </location>
</feature>
<sequence length="466" mass="46485">MDTTTPLPSTPAPRGVLAGLGLAMLLPALGTSIANVALPALARQFVLPSTHVQWVVIAYLLTLTAAVVAAGRLGDVWGRRRLLLAGLALFALASLAAGAAPGLGWLIAARVAQGLGAAVMMALTLALVGEVVPKAQAGSAMGLLGTLSAVGTALGPSLGGLLLATWGWQAVFWVNVPLGLAALALASWQLPLDRATPARNVRFDHLGTALLALSLTAYALAMTLQPGAWGTLNTGLLLTAALGLAAFAWVETRAPAPLLRLQTLRLPAVATGVAVNALITTVVMATLVVGPFYLAGGLGLDAARMGLVMTTGPAVAALAGAPAGKLVDRLGATRVTWAGLLLMLAGSAALPWASATWGALGYAAALALITAGYASTQAANNTAVMASAPADQRGLVSGLVNLSRNLGLITGASAMGAVYQWGATATTAAGGLDALAGLRLAFGVATGLLVLAMVVGAMGMRVTHRG</sequence>
<feature type="transmembrane region" description="Helical" evidence="7">
    <location>
        <begin position="359"/>
        <end position="379"/>
    </location>
</feature>
<protein>
    <submittedName>
        <fullName evidence="9">MFS transporter</fullName>
    </submittedName>
</protein>
<feature type="transmembrane region" description="Helical" evidence="7">
    <location>
        <begin position="170"/>
        <end position="191"/>
    </location>
</feature>
<dbReference type="Proteomes" id="UP001596501">
    <property type="component" value="Unassembled WGS sequence"/>
</dbReference>
<evidence type="ECO:0000256" key="2">
    <source>
        <dbReference type="ARBA" id="ARBA00022448"/>
    </source>
</evidence>
<feature type="transmembrane region" description="Helical" evidence="7">
    <location>
        <begin position="82"/>
        <end position="101"/>
    </location>
</feature>
<keyword evidence="4 7" id="KW-0812">Transmembrane</keyword>
<dbReference type="PANTHER" id="PTHR42718:SF46">
    <property type="entry name" value="BLR6921 PROTEIN"/>
    <property type="match status" value="1"/>
</dbReference>
<dbReference type="Gene3D" id="1.20.1250.20">
    <property type="entry name" value="MFS general substrate transporter like domains"/>
    <property type="match status" value="1"/>
</dbReference>
<dbReference type="Gene3D" id="1.20.1720.10">
    <property type="entry name" value="Multidrug resistance protein D"/>
    <property type="match status" value="1"/>
</dbReference>
<dbReference type="PROSITE" id="PS50850">
    <property type="entry name" value="MFS"/>
    <property type="match status" value="1"/>
</dbReference>
<feature type="transmembrane region" description="Helical" evidence="7">
    <location>
        <begin position="440"/>
        <end position="460"/>
    </location>
</feature>
<reference evidence="10" key="1">
    <citation type="journal article" date="2019" name="Int. J. Syst. Evol. Microbiol.">
        <title>The Global Catalogue of Microorganisms (GCM) 10K type strain sequencing project: providing services to taxonomists for standard genome sequencing and annotation.</title>
        <authorList>
            <consortium name="The Broad Institute Genomics Platform"/>
            <consortium name="The Broad Institute Genome Sequencing Center for Infectious Disease"/>
            <person name="Wu L."/>
            <person name="Ma J."/>
        </authorList>
    </citation>
    <scope>NUCLEOTIDE SEQUENCE [LARGE SCALE GENOMIC DNA]</scope>
    <source>
        <strain evidence="10">CGMCC 1.12371</strain>
    </source>
</reference>
<keyword evidence="2" id="KW-0813">Transport</keyword>
<evidence type="ECO:0000313" key="10">
    <source>
        <dbReference type="Proteomes" id="UP001596501"/>
    </source>
</evidence>
<evidence type="ECO:0000256" key="3">
    <source>
        <dbReference type="ARBA" id="ARBA00022475"/>
    </source>
</evidence>
<dbReference type="Pfam" id="PF07690">
    <property type="entry name" value="MFS_1"/>
    <property type="match status" value="1"/>
</dbReference>
<feature type="domain" description="Major facilitator superfamily (MFS) profile" evidence="8">
    <location>
        <begin position="16"/>
        <end position="464"/>
    </location>
</feature>
<feature type="transmembrane region" description="Helical" evidence="7">
    <location>
        <begin position="227"/>
        <end position="250"/>
    </location>
</feature>